<dbReference type="GO" id="GO:0003700">
    <property type="term" value="F:DNA-binding transcription factor activity"/>
    <property type="evidence" value="ECO:0007669"/>
    <property type="project" value="InterPro"/>
</dbReference>
<dbReference type="RefSeq" id="WP_065256967.1">
    <property type="nucleotide sequence ID" value="NZ_JARDJM010000084.1"/>
</dbReference>
<comment type="caution">
    <text evidence="4">The sequence shown here is derived from an EMBL/GenBank/DDBJ whole genome shotgun (WGS) entry which is preliminary data.</text>
</comment>
<dbReference type="PANTHER" id="PTHR34580:SF1">
    <property type="entry name" value="PROTEIN PAFC"/>
    <property type="match status" value="1"/>
</dbReference>
<dbReference type="InterPro" id="IPR001034">
    <property type="entry name" value="DeoR_HTH"/>
</dbReference>
<dbReference type="Pfam" id="PF13280">
    <property type="entry name" value="WYL"/>
    <property type="match status" value="1"/>
</dbReference>
<dbReference type="PROSITE" id="PS51000">
    <property type="entry name" value="HTH_DEOR_2"/>
    <property type="match status" value="1"/>
</dbReference>
<dbReference type="Proteomes" id="UP000092607">
    <property type="component" value="Unassembled WGS sequence"/>
</dbReference>
<keyword evidence="4" id="KW-0238">DNA-binding</keyword>
<dbReference type="InterPro" id="IPR051534">
    <property type="entry name" value="CBASS_pafABC_assoc_protein"/>
</dbReference>
<evidence type="ECO:0000256" key="2">
    <source>
        <dbReference type="ARBA" id="ARBA00023163"/>
    </source>
</evidence>
<dbReference type="GO" id="GO:0003677">
    <property type="term" value="F:DNA binding"/>
    <property type="evidence" value="ECO:0007669"/>
    <property type="project" value="UniProtKB-KW"/>
</dbReference>
<dbReference type="InterPro" id="IPR026881">
    <property type="entry name" value="WYL_dom"/>
</dbReference>
<dbReference type="Pfam" id="PF08220">
    <property type="entry name" value="HTH_DeoR"/>
    <property type="match status" value="1"/>
</dbReference>
<evidence type="ECO:0000259" key="3">
    <source>
        <dbReference type="PROSITE" id="PS51000"/>
    </source>
</evidence>
<feature type="domain" description="HTH deoR-type" evidence="3">
    <location>
        <begin position="8"/>
        <end position="63"/>
    </location>
</feature>
<keyword evidence="2" id="KW-0804">Transcription</keyword>
<dbReference type="AlphaFoldDB" id="A0A1B8PV04"/>
<dbReference type="EMBL" id="LZMS01000123">
    <property type="protein sequence ID" value="OBX58971.1"/>
    <property type="molecule type" value="Genomic_DNA"/>
</dbReference>
<evidence type="ECO:0000256" key="1">
    <source>
        <dbReference type="ARBA" id="ARBA00023015"/>
    </source>
</evidence>
<sequence>MSNKHERLADRFADIFIRLNSNERLNTKALADEYGVCDKTIRRDLARMECYLPLVRERGVVSLDNSRRFNLTHKEFGELIKLIGIHHLLPNMDIGFLRELIKQKSDGLFQIKGYDYENIASLQPVMNLLRTAVLNHQTVIFEYKDTLRTVMPYKLINHRGCWYVVGLQDNKPDDIKTFRLSKINNIHLTEQRFVVNDDIKQKIDDNGGIWFGKKLVSVLITADEYASGFFMQKQILPNQKIIKVLDNGGLLIQSDVYHQSQLFPMIRSWIPHLTITEPKDWQGDLERGLREYLGTNNSPKLAQTEQNS</sequence>
<dbReference type="OrthoDB" id="6521217at2"/>
<proteinExistence type="predicted"/>
<organism evidence="4 5">
    <name type="scientific">Moraxella lacunata</name>
    <dbReference type="NCBI Taxonomy" id="477"/>
    <lineage>
        <taxon>Bacteria</taxon>
        <taxon>Pseudomonadati</taxon>
        <taxon>Pseudomonadota</taxon>
        <taxon>Gammaproteobacteria</taxon>
        <taxon>Moraxellales</taxon>
        <taxon>Moraxellaceae</taxon>
        <taxon>Moraxella</taxon>
    </lineage>
</organism>
<dbReference type="PANTHER" id="PTHR34580">
    <property type="match status" value="1"/>
</dbReference>
<reference evidence="4 5" key="1">
    <citation type="submission" date="2016-06" db="EMBL/GenBank/DDBJ databases">
        <title>Draft genome of Moraxella lacunata CCUG 57757A.</title>
        <authorList>
            <person name="Salva-Serra F."/>
            <person name="Engstrom-Jakobsson H."/>
            <person name="Thorell K."/>
            <person name="Gonzales-Siles L."/>
            <person name="Karlsson R."/>
            <person name="Boulund F."/>
            <person name="Engstrand L."/>
            <person name="Kristiansson E."/>
            <person name="Moore E."/>
        </authorList>
    </citation>
    <scope>NUCLEOTIDE SEQUENCE [LARGE SCALE GENOMIC DNA]</scope>
    <source>
        <strain evidence="4 5">CCUG 57757A</strain>
    </source>
</reference>
<accession>A0A1B8PV04</accession>
<keyword evidence="1" id="KW-0805">Transcription regulation</keyword>
<protein>
    <submittedName>
        <fullName evidence="4">DNA-binding transcriptional regulator</fullName>
    </submittedName>
</protein>
<evidence type="ECO:0000313" key="5">
    <source>
        <dbReference type="Proteomes" id="UP000092607"/>
    </source>
</evidence>
<dbReference type="PROSITE" id="PS52050">
    <property type="entry name" value="WYL"/>
    <property type="match status" value="1"/>
</dbReference>
<name>A0A1B8PV04_MORLA</name>
<evidence type="ECO:0000313" key="4">
    <source>
        <dbReference type="EMBL" id="OBX58971.1"/>
    </source>
</evidence>
<gene>
    <name evidence="4" type="ORF">A9309_12215</name>
</gene>